<accession>A0A9P8LZ57</accession>
<evidence type="ECO:0000313" key="1">
    <source>
        <dbReference type="EMBL" id="KAH0577098.1"/>
    </source>
</evidence>
<keyword evidence="2" id="KW-1185">Reference proteome</keyword>
<proteinExistence type="predicted"/>
<name>A0A9P8LZ57_9EUKA</name>
<dbReference type="GeneID" id="94294471"/>
<dbReference type="AlphaFoldDB" id="A0A9P8LZ57"/>
<comment type="caution">
    <text evidence="1">The sequence shown here is derived from an EMBL/GenBank/DDBJ whole genome shotgun (WGS) entry which is preliminary data.</text>
</comment>
<protein>
    <submittedName>
        <fullName evidence="1">Uncharacterized protein</fullName>
    </submittedName>
</protein>
<sequence>MYEIDQVINTSCYRIKREQEYIKFHALIKYTDHVIRLNVCSYKLKQIWSYQFIYKLSWGELPAQLPAGPGAGGRVSFRGLTAPNFALYSRKRGALRMHTQTSPQARRPRRPVLVNPQTLAFLKRQDEARRKLPYRLENDAVAQLLQGWAFAEPADPEDSDDLVARIRATARPELPF</sequence>
<reference evidence="1 2" key="1">
    <citation type="journal article" date="2014" name="PLoS Genet.">
        <title>The Genome of Spironucleus salmonicida Highlights a Fish Pathogen Adapted to Fluctuating Environments.</title>
        <authorList>
            <person name="Xu F."/>
            <person name="Jerlstrom-Hultqvist J."/>
            <person name="Einarsson E."/>
            <person name="Astvaldsson A."/>
            <person name="Svard S.G."/>
            <person name="Andersson J.O."/>
        </authorList>
    </citation>
    <scope>NUCLEOTIDE SEQUENCE [LARGE SCALE GENOMIC DNA]</scope>
    <source>
        <strain evidence="1 2">ATCC 50377</strain>
    </source>
</reference>
<dbReference type="RefSeq" id="XP_067767871.1">
    <property type="nucleotide sequence ID" value="XM_067904389.1"/>
</dbReference>
<organism evidence="1 2">
    <name type="scientific">Spironucleus salmonicida</name>
    <dbReference type="NCBI Taxonomy" id="348837"/>
    <lineage>
        <taxon>Eukaryota</taxon>
        <taxon>Metamonada</taxon>
        <taxon>Diplomonadida</taxon>
        <taxon>Hexamitidae</taxon>
        <taxon>Hexamitinae</taxon>
        <taxon>Spironucleus</taxon>
    </lineage>
</organism>
<dbReference type="EMBL" id="AUWU02000001">
    <property type="protein sequence ID" value="KAH0577098.1"/>
    <property type="molecule type" value="Genomic_DNA"/>
</dbReference>
<evidence type="ECO:0000313" key="2">
    <source>
        <dbReference type="Proteomes" id="UP000018208"/>
    </source>
</evidence>
<gene>
    <name evidence="1" type="ORF">SS50377_20448</name>
</gene>
<dbReference type="Proteomes" id="UP000018208">
    <property type="component" value="Unassembled WGS sequence"/>
</dbReference>
<dbReference type="KEGG" id="ssao:94294471"/>